<name>A0A7S1SXH9_9CHLO</name>
<evidence type="ECO:0000313" key="1">
    <source>
        <dbReference type="EMBL" id="CAD9211318.1"/>
    </source>
</evidence>
<proteinExistence type="predicted"/>
<protein>
    <submittedName>
        <fullName evidence="1">Uncharacterized protein</fullName>
    </submittedName>
</protein>
<reference evidence="1" key="1">
    <citation type="submission" date="2021-01" db="EMBL/GenBank/DDBJ databases">
        <authorList>
            <person name="Corre E."/>
            <person name="Pelletier E."/>
            <person name="Niang G."/>
            <person name="Scheremetjew M."/>
            <person name="Finn R."/>
            <person name="Kale V."/>
            <person name="Holt S."/>
            <person name="Cochrane G."/>
            <person name="Meng A."/>
            <person name="Brown T."/>
            <person name="Cohen L."/>
        </authorList>
    </citation>
    <scope>NUCLEOTIDE SEQUENCE</scope>
    <source>
        <strain evidence="1">PLY429</strain>
    </source>
</reference>
<sequence>MADFNPAPYRGDPKIPHVTEDFFKIYFTGANLALGMLTLPGRFFGTEIRPRKFSSDFVVACVEENAQKREMRAGKPIRQSTIAPTFTTHSYNRMWHRQLNRKRWVLERQGPIYAST</sequence>
<organism evidence="1">
    <name type="scientific">Tetraselmis chuii</name>
    <dbReference type="NCBI Taxonomy" id="63592"/>
    <lineage>
        <taxon>Eukaryota</taxon>
        <taxon>Viridiplantae</taxon>
        <taxon>Chlorophyta</taxon>
        <taxon>core chlorophytes</taxon>
        <taxon>Chlorodendrophyceae</taxon>
        <taxon>Chlorodendrales</taxon>
        <taxon>Chlorodendraceae</taxon>
        <taxon>Tetraselmis</taxon>
    </lineage>
</organism>
<gene>
    <name evidence="1" type="ORF">TCHU04912_LOCUS13557</name>
</gene>
<accession>A0A7S1SXH9</accession>
<dbReference type="AlphaFoldDB" id="A0A7S1SXH9"/>
<dbReference type="EMBL" id="HBGG01026238">
    <property type="protein sequence ID" value="CAD9211318.1"/>
    <property type="molecule type" value="Transcribed_RNA"/>
</dbReference>